<dbReference type="Gene3D" id="2.40.160.40">
    <property type="entry name" value="monomeric porin ompg"/>
    <property type="match status" value="1"/>
</dbReference>
<dbReference type="EMBL" id="FPLD01000084">
    <property type="protein sequence ID" value="SGZ06968.1"/>
    <property type="molecule type" value="Genomic_DNA"/>
</dbReference>
<sequence length="227" mass="25166">MKKFAFTLLCASIAAPVFAGSSYVTGNVKGNTERDTEYTLEAGHTFSAGTTLLVEVAGTLHDGVRSVTDTTFGIEQMAYTNGGLWTAIGYHDLSLDGSVEGDSGQRRPLVKIGYNFDNGLFVSNRTRFHYSTTESDWKEIRYDNAIGFNMDNGIQLKLNVIYNQRGFADTAKFGENGDRDSYNTEWRVTKNDFMGTGIAPYFELRDEDMGKAEDRNLAFTFGASYGF</sequence>
<dbReference type="AlphaFoldDB" id="A0A090IF15"/>
<reference evidence="3 5" key="2">
    <citation type="submission" date="2016-11" db="EMBL/GenBank/DDBJ databases">
        <authorList>
            <person name="Klemetsen T."/>
        </authorList>
    </citation>
    <scope>NUCLEOTIDE SEQUENCE [LARGE SCALE GENOMIC DNA]</scope>
    <source>
        <strain evidence="3">MT 2528</strain>
    </source>
</reference>
<dbReference type="HOGENOM" id="CLU_1238075_0_0_6"/>
<dbReference type="Proteomes" id="UP000183794">
    <property type="component" value="Unassembled WGS sequence"/>
</dbReference>
<evidence type="ECO:0000313" key="6">
    <source>
        <dbReference type="Proteomes" id="UP000183794"/>
    </source>
</evidence>
<dbReference type="Proteomes" id="UP000182660">
    <property type="component" value="Unassembled WGS sequence"/>
</dbReference>
<evidence type="ECO:0000313" key="5">
    <source>
        <dbReference type="Proteomes" id="UP000182660"/>
    </source>
</evidence>
<dbReference type="EMBL" id="FPLJ01000064">
    <property type="protein sequence ID" value="SGY95175.1"/>
    <property type="molecule type" value="Genomic_DNA"/>
</dbReference>
<gene>
    <name evidence="3" type="ORF">MT2528_2933</name>
    <name evidence="4" type="ORF">NVI5450_3127</name>
</gene>
<dbReference type="InterPro" id="IPR009331">
    <property type="entry name" value="Oligogalacturonate-sp_porin"/>
</dbReference>
<dbReference type="GeneID" id="61296767"/>
<dbReference type="RefSeq" id="WP_045111179.1">
    <property type="nucleotide sequence ID" value="NZ_CAWQZC010000033.1"/>
</dbReference>
<keyword evidence="5" id="KW-1185">Reference proteome</keyword>
<feature type="signal peptide" evidence="2">
    <location>
        <begin position="1"/>
        <end position="19"/>
    </location>
</feature>
<dbReference type="KEGG" id="mvs:MVIS_3123"/>
<feature type="chain" id="PRO_5015029832" evidence="2">
    <location>
        <begin position="20"/>
        <end position="227"/>
    </location>
</feature>
<reference evidence="4 6" key="1">
    <citation type="submission" date="2016-11" db="EMBL/GenBank/DDBJ databases">
        <authorList>
            <person name="Jaros S."/>
            <person name="Januszkiewicz K."/>
            <person name="Wedrychowicz H."/>
        </authorList>
    </citation>
    <scope>NUCLEOTIDE SEQUENCE [LARGE SCALE GENOMIC DNA]</scope>
    <source>
        <strain evidence="4">NVI 5450</strain>
    </source>
</reference>
<proteinExistence type="predicted"/>
<keyword evidence="1 2" id="KW-0732">Signal</keyword>
<evidence type="ECO:0000313" key="4">
    <source>
        <dbReference type="EMBL" id="SGZ06968.1"/>
    </source>
</evidence>
<evidence type="ECO:0000313" key="3">
    <source>
        <dbReference type="EMBL" id="SGY95175.1"/>
    </source>
</evidence>
<evidence type="ECO:0000256" key="1">
    <source>
        <dbReference type="ARBA" id="ARBA00022729"/>
    </source>
</evidence>
<protein>
    <submittedName>
        <fullName evidence="4">Uncharacterized protein</fullName>
    </submittedName>
</protein>
<dbReference type="PATRIC" id="fig|80854.5.peg.3307"/>
<dbReference type="InterPro" id="IPR053713">
    <property type="entry name" value="Bact_OM_Channel_sf"/>
</dbReference>
<name>A0A090IF15_9GAMM</name>
<organism evidence="4 6">
    <name type="scientific">Moritella viscosa</name>
    <dbReference type="NCBI Taxonomy" id="80854"/>
    <lineage>
        <taxon>Bacteria</taxon>
        <taxon>Pseudomonadati</taxon>
        <taxon>Pseudomonadota</taxon>
        <taxon>Gammaproteobacteria</taxon>
        <taxon>Alteromonadales</taxon>
        <taxon>Moritellaceae</taxon>
        <taxon>Moritella</taxon>
    </lineage>
</organism>
<evidence type="ECO:0000256" key="2">
    <source>
        <dbReference type="SAM" id="SignalP"/>
    </source>
</evidence>
<accession>A0A090IF15</accession>
<dbReference type="OrthoDB" id="6213538at2"/>
<dbReference type="Pfam" id="PF06178">
    <property type="entry name" value="KdgM"/>
    <property type="match status" value="1"/>
</dbReference>